<sequence length="329" mass="35368">MKRVLGFGNALVDALARVEDDTILEALQLPKGSMQLIDAERYRYISDQLAKMETTRATGGSACNTILALGHLGMQPGVVGKIGDDDNGRFFEATCRRHSIRPMLLRSEKATGVASTFISPDGQRTFGTYLGAAEEMCAEEIHEALLDAYDYVYIEGYLVQNHDLLRRIVAVAKAKGTPICLDLASYNIVAGEIAFFAELLPNVDILFANQQEAEAFTGEVDPEAALLKLGEICRTVVVKTGGSGARAKRGAEVVNVAARPVKQVLDTTGAGDFFAAGFLYGLSKGCDLAECVYKGTVLAAYVIEVAGTHLPEETWDAIRTEINAARPVA</sequence>
<dbReference type="SUPFAM" id="SSF53613">
    <property type="entry name" value="Ribokinase-like"/>
    <property type="match status" value="1"/>
</dbReference>
<dbReference type="InterPro" id="IPR002139">
    <property type="entry name" value="Ribo/fructo_kinase"/>
</dbReference>
<reference evidence="6" key="1">
    <citation type="submission" date="2020-04" db="EMBL/GenBank/DDBJ databases">
        <title>Deep metagenomics examines the oral microbiome during advanced dental caries in children, revealing novel taxa and co-occurrences with host molecules.</title>
        <authorList>
            <person name="Baker J.L."/>
            <person name="Morton J.T."/>
            <person name="Dinis M."/>
            <person name="Alvarez R."/>
            <person name="Tran N.C."/>
            <person name="Knight R."/>
            <person name="Edlund A."/>
        </authorList>
    </citation>
    <scope>NUCLEOTIDE SEQUENCE</scope>
    <source>
        <strain evidence="6">JCVI_34_bin.1</strain>
    </source>
</reference>
<evidence type="ECO:0000313" key="6">
    <source>
        <dbReference type="EMBL" id="MBF0970384.1"/>
    </source>
</evidence>
<dbReference type="EMBL" id="JABZGR010000011">
    <property type="protein sequence ID" value="MBF0970384.1"/>
    <property type="molecule type" value="Genomic_DNA"/>
</dbReference>
<dbReference type="InterPro" id="IPR002173">
    <property type="entry name" value="Carboh/pur_kinase_PfkB_CS"/>
</dbReference>
<evidence type="ECO:0000259" key="5">
    <source>
        <dbReference type="Pfam" id="PF00294"/>
    </source>
</evidence>
<keyword evidence="3 4" id="KW-0418">Kinase</keyword>
<dbReference type="GO" id="GO:0016301">
    <property type="term" value="F:kinase activity"/>
    <property type="evidence" value="ECO:0007669"/>
    <property type="project" value="UniProtKB-KW"/>
</dbReference>
<dbReference type="Pfam" id="PF00294">
    <property type="entry name" value="PfkB"/>
    <property type="match status" value="1"/>
</dbReference>
<dbReference type="Proteomes" id="UP000704068">
    <property type="component" value="Unassembled WGS sequence"/>
</dbReference>
<dbReference type="CDD" id="cd01168">
    <property type="entry name" value="adenosine_kinase"/>
    <property type="match status" value="1"/>
</dbReference>
<protein>
    <submittedName>
        <fullName evidence="6">Adenosine kinase</fullName>
    </submittedName>
</protein>
<dbReference type="AlphaFoldDB" id="A0A929RZ79"/>
<name>A0A929RZ79_9BACT</name>
<evidence type="ECO:0000256" key="3">
    <source>
        <dbReference type="ARBA" id="ARBA00022777"/>
    </source>
</evidence>
<dbReference type="PROSITE" id="PS00584">
    <property type="entry name" value="PFKB_KINASES_2"/>
    <property type="match status" value="1"/>
</dbReference>
<evidence type="ECO:0000256" key="1">
    <source>
        <dbReference type="ARBA" id="ARBA00010688"/>
    </source>
</evidence>
<gene>
    <name evidence="6" type="ORF">HXK21_05015</name>
</gene>
<evidence type="ECO:0000256" key="4">
    <source>
        <dbReference type="RuleBase" id="RU003704"/>
    </source>
</evidence>
<accession>A0A929RZ79</accession>
<feature type="domain" description="Carbohydrate kinase PfkB" evidence="5">
    <location>
        <begin position="37"/>
        <end position="314"/>
    </location>
</feature>
<dbReference type="RefSeq" id="WP_303763760.1">
    <property type="nucleotide sequence ID" value="NZ_JABZGR010000011.1"/>
</dbReference>
<proteinExistence type="inferred from homology"/>
<evidence type="ECO:0000256" key="2">
    <source>
        <dbReference type="ARBA" id="ARBA00022679"/>
    </source>
</evidence>
<comment type="caution">
    <text evidence="6">The sequence shown here is derived from an EMBL/GenBank/DDBJ whole genome shotgun (WGS) entry which is preliminary data.</text>
</comment>
<dbReference type="InterPro" id="IPR052700">
    <property type="entry name" value="Carb_kinase_PfkB-like"/>
</dbReference>
<dbReference type="PANTHER" id="PTHR43320">
    <property type="entry name" value="SUGAR KINASE"/>
    <property type="match status" value="1"/>
</dbReference>
<dbReference type="InterPro" id="IPR011611">
    <property type="entry name" value="PfkB_dom"/>
</dbReference>
<evidence type="ECO:0000313" key="7">
    <source>
        <dbReference type="Proteomes" id="UP000704068"/>
    </source>
</evidence>
<dbReference type="InterPro" id="IPR029056">
    <property type="entry name" value="Ribokinase-like"/>
</dbReference>
<organism evidence="6 7">
    <name type="scientific">Alloprevotella tannerae</name>
    <dbReference type="NCBI Taxonomy" id="76122"/>
    <lineage>
        <taxon>Bacteria</taxon>
        <taxon>Pseudomonadati</taxon>
        <taxon>Bacteroidota</taxon>
        <taxon>Bacteroidia</taxon>
        <taxon>Bacteroidales</taxon>
        <taxon>Prevotellaceae</taxon>
        <taxon>Alloprevotella</taxon>
    </lineage>
</organism>
<dbReference type="PANTHER" id="PTHR43320:SF3">
    <property type="entry name" value="CARBOHYDRATE KINASE PFKB DOMAIN-CONTAINING PROTEIN"/>
    <property type="match status" value="1"/>
</dbReference>
<dbReference type="Gene3D" id="3.40.1190.20">
    <property type="match status" value="1"/>
</dbReference>
<comment type="similarity">
    <text evidence="1 4">Belongs to the carbohydrate kinase PfkB family.</text>
</comment>
<keyword evidence="2 4" id="KW-0808">Transferase</keyword>
<dbReference type="PRINTS" id="PR00990">
    <property type="entry name" value="RIBOKINASE"/>
</dbReference>